<sequence>MIMAEKKIELIETLECVNSCGLSRMTVGLSTDTLLGKEFTARLCSPECQDNCPNIFDLYIKLAAGDGLYLPHLCRLQTIQSRRLIFNPVEDTKPKDTTAWLQENGLSSSWTYYKEAPVDHDHAHDLAVPAASEPSGSTQSDSEKDWTSPAPAPVESKDASKPLPISPVPQIQQQPHSMPASSPNWASSLFEFIY</sequence>
<dbReference type="Proteomes" id="UP001162992">
    <property type="component" value="Chromosome 18"/>
</dbReference>
<dbReference type="EMBL" id="CM055109">
    <property type="protein sequence ID" value="KAJ7522462.1"/>
    <property type="molecule type" value="Genomic_DNA"/>
</dbReference>
<gene>
    <name evidence="1" type="ORF">O6H91_18G011800</name>
</gene>
<comment type="caution">
    <text evidence="1">The sequence shown here is derived from an EMBL/GenBank/DDBJ whole genome shotgun (WGS) entry which is preliminary data.</text>
</comment>
<keyword evidence="2" id="KW-1185">Reference proteome</keyword>
<accession>A0ACC2AY43</accession>
<evidence type="ECO:0000313" key="1">
    <source>
        <dbReference type="EMBL" id="KAJ7522462.1"/>
    </source>
</evidence>
<proteinExistence type="predicted"/>
<evidence type="ECO:0000313" key="2">
    <source>
        <dbReference type="Proteomes" id="UP001162992"/>
    </source>
</evidence>
<reference evidence="2" key="1">
    <citation type="journal article" date="2024" name="Proc. Natl. Acad. Sci. U.S.A.">
        <title>Extraordinary preservation of gene collinearity over three hundred million years revealed in homosporous lycophytes.</title>
        <authorList>
            <person name="Li C."/>
            <person name="Wickell D."/>
            <person name="Kuo L.Y."/>
            <person name="Chen X."/>
            <person name="Nie B."/>
            <person name="Liao X."/>
            <person name="Peng D."/>
            <person name="Ji J."/>
            <person name="Jenkins J."/>
            <person name="Williams M."/>
            <person name="Shu S."/>
            <person name="Plott C."/>
            <person name="Barry K."/>
            <person name="Rajasekar S."/>
            <person name="Grimwood J."/>
            <person name="Han X."/>
            <person name="Sun S."/>
            <person name="Hou Z."/>
            <person name="He W."/>
            <person name="Dai G."/>
            <person name="Sun C."/>
            <person name="Schmutz J."/>
            <person name="Leebens-Mack J.H."/>
            <person name="Li F.W."/>
            <person name="Wang L."/>
        </authorList>
    </citation>
    <scope>NUCLEOTIDE SEQUENCE [LARGE SCALE GENOMIC DNA]</scope>
    <source>
        <strain evidence="2">cv. PW_Plant_1</strain>
    </source>
</reference>
<organism evidence="1 2">
    <name type="scientific">Diphasiastrum complanatum</name>
    <name type="common">Issler's clubmoss</name>
    <name type="synonym">Lycopodium complanatum</name>
    <dbReference type="NCBI Taxonomy" id="34168"/>
    <lineage>
        <taxon>Eukaryota</taxon>
        <taxon>Viridiplantae</taxon>
        <taxon>Streptophyta</taxon>
        <taxon>Embryophyta</taxon>
        <taxon>Tracheophyta</taxon>
        <taxon>Lycopodiopsida</taxon>
        <taxon>Lycopodiales</taxon>
        <taxon>Lycopodiaceae</taxon>
        <taxon>Lycopodioideae</taxon>
        <taxon>Diphasiastrum</taxon>
    </lineage>
</organism>
<name>A0ACC2AY43_DIPCM</name>
<protein>
    <submittedName>
        <fullName evidence="1">Uncharacterized protein</fullName>
    </submittedName>
</protein>